<protein>
    <submittedName>
        <fullName evidence="2">IS630 family transposase</fullName>
    </submittedName>
</protein>
<gene>
    <name evidence="2" type="ORF">FPW1038_00872</name>
</gene>
<reference evidence="3" key="1">
    <citation type="submission" date="2018-03" db="EMBL/GenBank/DDBJ databases">
        <authorList>
            <person name="Batty M. E."/>
            <person name="Batty M E."/>
        </authorList>
    </citation>
    <scope>NUCLEOTIDE SEQUENCE [LARGE SCALE GENOMIC DNA]</scope>
</reference>
<dbReference type="PANTHER" id="PTHR46564:SF1">
    <property type="entry name" value="TRANSPOSASE"/>
    <property type="match status" value="1"/>
</dbReference>
<dbReference type="Pfam" id="PF13358">
    <property type="entry name" value="DDE_3"/>
    <property type="match status" value="1"/>
</dbReference>
<evidence type="ECO:0000313" key="3">
    <source>
        <dbReference type="Proteomes" id="UP000244889"/>
    </source>
</evidence>
<organism evidence="2 3">
    <name type="scientific">Orientia tsutsugamushi</name>
    <name type="common">Rickettsia tsutsugamushi</name>
    <dbReference type="NCBI Taxonomy" id="784"/>
    <lineage>
        <taxon>Bacteria</taxon>
        <taxon>Pseudomonadati</taxon>
        <taxon>Pseudomonadota</taxon>
        <taxon>Alphaproteobacteria</taxon>
        <taxon>Rickettsiales</taxon>
        <taxon>Rickettsiaceae</taxon>
        <taxon>Rickettsieae</taxon>
        <taxon>Orientia</taxon>
    </lineage>
</organism>
<accession>A0A2R8F4W5</accession>
<name>A0A2R8F4W5_ORITS</name>
<dbReference type="AlphaFoldDB" id="A0A2R8F4W5"/>
<dbReference type="Proteomes" id="UP000244889">
    <property type="component" value="Unassembled WGS sequence"/>
</dbReference>
<proteinExistence type="predicted"/>
<evidence type="ECO:0000313" key="2">
    <source>
        <dbReference type="EMBL" id="SPM46475.1"/>
    </source>
</evidence>
<feature type="domain" description="Tc1-like transposase DDE" evidence="1">
    <location>
        <begin position="13"/>
        <end position="89"/>
    </location>
</feature>
<dbReference type="InterPro" id="IPR038717">
    <property type="entry name" value="Tc1-like_DDE_dom"/>
</dbReference>
<dbReference type="PANTHER" id="PTHR46564">
    <property type="entry name" value="TRANSPOSASE"/>
    <property type="match status" value="1"/>
</dbReference>
<evidence type="ECO:0000259" key="1">
    <source>
        <dbReference type="Pfam" id="PF13358"/>
    </source>
</evidence>
<sequence>MKVALKCSYARIDRLRSKKGTHVISKKSSKYYERTNIIASYVIAPMIFNASCNTRLFEAWVEQLLIKELKPAQFIVIDNAAFHKSKKLKS</sequence>
<dbReference type="EMBL" id="OOHR01000024">
    <property type="protein sequence ID" value="SPM46475.1"/>
    <property type="molecule type" value="Genomic_DNA"/>
</dbReference>